<feature type="compositionally biased region" description="Basic and acidic residues" evidence="5">
    <location>
        <begin position="526"/>
        <end position="542"/>
    </location>
</feature>
<feature type="compositionally biased region" description="Basic and acidic residues" evidence="5">
    <location>
        <begin position="421"/>
        <end position="439"/>
    </location>
</feature>
<evidence type="ECO:0000313" key="8">
    <source>
        <dbReference type="RefSeq" id="XP_014480005.1"/>
    </source>
</evidence>
<keyword evidence="6" id="KW-1185">Reference proteome</keyword>
<feature type="compositionally biased region" description="Basic and acidic residues" evidence="5">
    <location>
        <begin position="477"/>
        <end position="490"/>
    </location>
</feature>
<gene>
    <name evidence="7 8" type="primary">LOC106747171</name>
</gene>
<feature type="region of interest" description="Disordered" evidence="5">
    <location>
        <begin position="234"/>
        <end position="311"/>
    </location>
</feature>
<sequence length="542" mass="62696">MNFKTNQKIMWTMLELHGLLEADDSCVHFKNTKKHLALHPFHLKDLQRALNEILMSMINTYDTELKGFLLSYKKPKLLSNLGRIFYDSCFIHVDIEADFYLFCPKVGCSLKGIVNKKGLDHIVLLIHKVFTVTIPKPDNEEEEWLGNTVEIGQEVKCCVTHIDRSTKLPSICATLNTDYLQGCRLPETFNNIDNASTNVKLNTNGIEGTTNGLNITISKDSVVFNTENVKIKIENPDPEAHTEDNIESSYQSQINNDDTDTCNNSNLNEYTESRKRKKREYSETDTSTYEPERKKKKKHSKKSRESDLESMHMTVNEENIINDTANIGHHIKCTKEEQQDNKKRKEEEQQDNKKRKVEEQQDNKKRKKSKKMIVVMSDSEPEDHIVKIKEEKPDPIIDKIIGKSLKNHKPSSYEVINTPNLDEHMETDVYIKTEDSDKEKKKKSKKRQKTSRNTDSESEFRIKSENKIINNISKTNKYNDEDVKDGEQARHTKYNAVESDVSSNISDPDHVSRKPKKSKKSSKASPDLKSKYHVKIKEEEED</sequence>
<feature type="compositionally biased region" description="Basic and acidic residues" evidence="5">
    <location>
        <begin position="234"/>
        <end position="244"/>
    </location>
</feature>
<dbReference type="InterPro" id="IPR036898">
    <property type="entry name" value="RNA_pol_Rpb7-like_N_sf"/>
</dbReference>
<dbReference type="RefSeq" id="XP_014480004.1">
    <property type="nucleotide sequence ID" value="XM_014624518.1"/>
</dbReference>
<dbReference type="GO" id="GO:0006362">
    <property type="term" value="P:transcription elongation by RNA polymerase I"/>
    <property type="evidence" value="ECO:0007669"/>
    <property type="project" value="TreeGrafter"/>
</dbReference>
<dbReference type="RefSeq" id="XP_014480005.1">
    <property type="nucleotide sequence ID" value="XM_014624519.1"/>
</dbReference>
<feature type="region of interest" description="Disordered" evidence="5">
    <location>
        <begin position="333"/>
        <end position="390"/>
    </location>
</feature>
<name>A0A6P3XNG3_DINQU</name>
<feature type="compositionally biased region" description="Basic residues" evidence="5">
    <location>
        <begin position="440"/>
        <end position="450"/>
    </location>
</feature>
<keyword evidence="3" id="KW-0804">Transcription</keyword>
<dbReference type="KEGG" id="dqu:106747171"/>
<evidence type="ECO:0000256" key="1">
    <source>
        <dbReference type="ARBA" id="ARBA00004123"/>
    </source>
</evidence>
<keyword evidence="4" id="KW-0539">Nucleus</keyword>
<organism evidence="6 8">
    <name type="scientific">Dinoponera quadriceps</name>
    <name type="common">South American ant</name>
    <dbReference type="NCBI Taxonomy" id="609295"/>
    <lineage>
        <taxon>Eukaryota</taxon>
        <taxon>Metazoa</taxon>
        <taxon>Ecdysozoa</taxon>
        <taxon>Arthropoda</taxon>
        <taxon>Hexapoda</taxon>
        <taxon>Insecta</taxon>
        <taxon>Pterygota</taxon>
        <taxon>Neoptera</taxon>
        <taxon>Endopterygota</taxon>
        <taxon>Hymenoptera</taxon>
        <taxon>Apocrita</taxon>
        <taxon>Aculeata</taxon>
        <taxon>Formicoidea</taxon>
        <taxon>Formicidae</taxon>
        <taxon>Ponerinae</taxon>
        <taxon>Ponerini</taxon>
        <taxon>Dinoponera</taxon>
    </lineage>
</organism>
<evidence type="ECO:0000256" key="5">
    <source>
        <dbReference type="SAM" id="MobiDB-lite"/>
    </source>
</evidence>
<feature type="compositionally biased region" description="Basic and acidic residues" evidence="5">
    <location>
        <begin position="333"/>
        <end position="363"/>
    </location>
</feature>
<dbReference type="PANTHER" id="PTHR12709">
    <property type="entry name" value="DNA-DIRECTED RNA POLYMERASE II, III"/>
    <property type="match status" value="1"/>
</dbReference>
<feature type="compositionally biased region" description="Low complexity" evidence="5">
    <location>
        <begin position="467"/>
        <end position="476"/>
    </location>
</feature>
<accession>A0A6P3XNG3</accession>
<dbReference type="Gene3D" id="3.30.1490.120">
    <property type="entry name" value="RNA polymerase Rpb7-like, N-terminal domain"/>
    <property type="match status" value="1"/>
</dbReference>
<feature type="region of interest" description="Disordered" evidence="5">
    <location>
        <begin position="407"/>
        <end position="542"/>
    </location>
</feature>
<evidence type="ECO:0000256" key="4">
    <source>
        <dbReference type="ARBA" id="ARBA00023242"/>
    </source>
</evidence>
<evidence type="ECO:0000313" key="6">
    <source>
        <dbReference type="Proteomes" id="UP000515204"/>
    </source>
</evidence>
<feature type="compositionally biased region" description="Basic residues" evidence="5">
    <location>
        <begin position="513"/>
        <end position="522"/>
    </location>
</feature>
<evidence type="ECO:0000256" key="3">
    <source>
        <dbReference type="ARBA" id="ARBA00023163"/>
    </source>
</evidence>
<evidence type="ECO:0000256" key="2">
    <source>
        <dbReference type="ARBA" id="ARBA00022478"/>
    </source>
</evidence>
<proteinExistence type="predicted"/>
<dbReference type="GO" id="GO:0006352">
    <property type="term" value="P:DNA-templated transcription initiation"/>
    <property type="evidence" value="ECO:0007669"/>
    <property type="project" value="InterPro"/>
</dbReference>
<dbReference type="PANTHER" id="PTHR12709:SF5">
    <property type="entry name" value="DNA-DIRECTED RNA POLYMERASE I SUBUNIT RPA43"/>
    <property type="match status" value="1"/>
</dbReference>
<dbReference type="InterPro" id="IPR045113">
    <property type="entry name" value="Rpb7-like"/>
</dbReference>
<feature type="compositionally biased region" description="Basic and acidic residues" evidence="5">
    <location>
        <begin position="452"/>
        <end position="466"/>
    </location>
</feature>
<comment type="subcellular location">
    <subcellularLocation>
        <location evidence="1">Nucleus</location>
    </subcellularLocation>
</comment>
<dbReference type="AlphaFoldDB" id="A0A6P3XNG3"/>
<dbReference type="CTD" id="221830"/>
<reference evidence="7 8" key="1">
    <citation type="submission" date="2025-04" db="UniProtKB">
        <authorList>
            <consortium name="RefSeq"/>
        </authorList>
    </citation>
    <scope>IDENTIFICATION</scope>
</reference>
<evidence type="ECO:0000313" key="7">
    <source>
        <dbReference type="RefSeq" id="XP_014480004.1"/>
    </source>
</evidence>
<dbReference type="Gene3D" id="2.40.50.1060">
    <property type="match status" value="1"/>
</dbReference>
<dbReference type="OrthoDB" id="10250504at2759"/>
<dbReference type="Proteomes" id="UP000515204">
    <property type="component" value="Unplaced"/>
</dbReference>
<dbReference type="GeneID" id="106747171"/>
<dbReference type="GO" id="GO:0005736">
    <property type="term" value="C:RNA polymerase I complex"/>
    <property type="evidence" value="ECO:0007669"/>
    <property type="project" value="TreeGrafter"/>
</dbReference>
<keyword evidence="2" id="KW-0240">DNA-directed RNA polymerase</keyword>
<protein>
    <submittedName>
        <fullName evidence="7 8">DNA-directed RNA polymerase I subunit RPA43-like</fullName>
    </submittedName>
</protein>